<protein>
    <submittedName>
        <fullName evidence="4">Transcriptional regulatory protein OmpR</fullName>
    </submittedName>
</protein>
<reference evidence="4 5" key="1">
    <citation type="submission" date="2016-10" db="EMBL/GenBank/DDBJ databases">
        <authorList>
            <person name="de Groot N.N."/>
        </authorList>
    </citation>
    <scope>NUCLEOTIDE SEQUENCE [LARGE SCALE GENOMIC DNA]</scope>
    <source>
        <strain evidence="4">MBHS1</strain>
    </source>
</reference>
<dbReference type="EMBL" id="FMSV02000543">
    <property type="protein sequence ID" value="SEH08050.1"/>
    <property type="molecule type" value="Genomic_DNA"/>
</dbReference>
<keyword evidence="1 2" id="KW-0597">Phosphoprotein</keyword>
<dbReference type="Pfam" id="PF00072">
    <property type="entry name" value="Response_reg"/>
    <property type="match status" value="1"/>
</dbReference>
<dbReference type="AlphaFoldDB" id="A0A1H6FD90"/>
<dbReference type="PANTHER" id="PTHR44591:SF3">
    <property type="entry name" value="RESPONSE REGULATORY DOMAIN-CONTAINING PROTEIN"/>
    <property type="match status" value="1"/>
</dbReference>
<dbReference type="SUPFAM" id="SSF52172">
    <property type="entry name" value="CheY-like"/>
    <property type="match status" value="1"/>
</dbReference>
<dbReference type="Proteomes" id="UP000236724">
    <property type="component" value="Unassembled WGS sequence"/>
</dbReference>
<proteinExistence type="predicted"/>
<dbReference type="InterPro" id="IPR011006">
    <property type="entry name" value="CheY-like_superfamily"/>
</dbReference>
<dbReference type="InterPro" id="IPR050595">
    <property type="entry name" value="Bact_response_regulator"/>
</dbReference>
<dbReference type="PROSITE" id="PS50110">
    <property type="entry name" value="RESPONSE_REGULATORY"/>
    <property type="match status" value="1"/>
</dbReference>
<evidence type="ECO:0000313" key="4">
    <source>
        <dbReference type="EMBL" id="SEH08050.1"/>
    </source>
</evidence>
<dbReference type="RefSeq" id="WP_103921637.1">
    <property type="nucleotide sequence ID" value="NZ_FMSV02000543.1"/>
</dbReference>
<evidence type="ECO:0000313" key="5">
    <source>
        <dbReference type="Proteomes" id="UP000236724"/>
    </source>
</evidence>
<evidence type="ECO:0000256" key="2">
    <source>
        <dbReference type="PROSITE-ProRule" id="PRU00169"/>
    </source>
</evidence>
<gene>
    <name evidence="4" type="primary">ompR_3</name>
    <name evidence="4" type="ORF">MBHS_03938</name>
</gene>
<dbReference type="CDD" id="cd00156">
    <property type="entry name" value="REC"/>
    <property type="match status" value="1"/>
</dbReference>
<dbReference type="InterPro" id="IPR001789">
    <property type="entry name" value="Sig_transdc_resp-reg_receiver"/>
</dbReference>
<dbReference type="Gene3D" id="3.40.50.2300">
    <property type="match status" value="1"/>
</dbReference>
<dbReference type="GO" id="GO:0000160">
    <property type="term" value="P:phosphorelay signal transduction system"/>
    <property type="evidence" value="ECO:0007669"/>
    <property type="project" value="InterPro"/>
</dbReference>
<dbReference type="SMART" id="SM00448">
    <property type="entry name" value="REC"/>
    <property type="match status" value="1"/>
</dbReference>
<dbReference type="PANTHER" id="PTHR44591">
    <property type="entry name" value="STRESS RESPONSE REGULATOR PROTEIN 1"/>
    <property type="match status" value="1"/>
</dbReference>
<feature type="modified residue" description="4-aspartylphosphate" evidence="2">
    <location>
        <position position="55"/>
    </location>
</feature>
<dbReference type="OrthoDB" id="9802426at2"/>
<evidence type="ECO:0000256" key="1">
    <source>
        <dbReference type="ARBA" id="ARBA00022553"/>
    </source>
</evidence>
<organism evidence="4 5">
    <name type="scientific">Candidatus Venteria ishoeyi</name>
    <dbReference type="NCBI Taxonomy" id="1899563"/>
    <lineage>
        <taxon>Bacteria</taxon>
        <taxon>Pseudomonadati</taxon>
        <taxon>Pseudomonadota</taxon>
        <taxon>Gammaproteobacteria</taxon>
        <taxon>Thiotrichales</taxon>
        <taxon>Thiotrichaceae</taxon>
        <taxon>Venteria</taxon>
    </lineage>
</organism>
<sequence length="127" mass="14547">MKPSLSALVVDDQKQWRDVTARVLTSEGFTVIQAANREDAYHKLEHNIFTIVILDLRLVDEEGFNVDGLDILYHIKESNPDTKVIMFTGYPEDLKSHPKVADYFLLKVPKNSSFTGEKLRDILKNLN</sequence>
<feature type="domain" description="Response regulatory" evidence="3">
    <location>
        <begin position="6"/>
        <end position="122"/>
    </location>
</feature>
<keyword evidence="5" id="KW-1185">Reference proteome</keyword>
<evidence type="ECO:0000259" key="3">
    <source>
        <dbReference type="PROSITE" id="PS50110"/>
    </source>
</evidence>
<accession>A0A1H6FD90</accession>
<name>A0A1H6FD90_9GAMM</name>